<sequence length="316" mass="33855">MQTRLQLTRRTALILTAVGLGGVVGCSSRSTRELADRCRAVPGVAEVAITDRVGFASAAQVSLLLADGLSAAGAHTAVAEVCRLCDADGWSGELQVRRVRDSPERLVTSTTSPPAAALLADWFTVGDAVEGSVFLSTTGTPGAPVERATCQVRSADVAADLERCVGLATTSFDRWVLEDPEAWQRCTVPVPEPDDVRHWRRLVDSTEPLPAPLRQASWSSSRLPDLRQLELALRLADDRPPAEVRAEEVLPVVEPMLAAAGLTATEVEATGLITFDLTLLRFEGRREYLGSWRSDGRPSSSAPLDADLDELLPLPG</sequence>
<accession>A0A367YVU3</accession>
<keyword evidence="3" id="KW-1185">Reference proteome</keyword>
<comment type="caution">
    <text evidence="2">The sequence shown here is derived from an EMBL/GenBank/DDBJ whole genome shotgun (WGS) entry which is preliminary data.</text>
</comment>
<feature type="region of interest" description="Disordered" evidence="1">
    <location>
        <begin position="293"/>
        <end position="316"/>
    </location>
</feature>
<evidence type="ECO:0000256" key="1">
    <source>
        <dbReference type="SAM" id="MobiDB-lite"/>
    </source>
</evidence>
<evidence type="ECO:0000313" key="3">
    <source>
        <dbReference type="Proteomes" id="UP000252770"/>
    </source>
</evidence>
<protein>
    <recommendedName>
        <fullName evidence="4">Lipoprotein</fullName>
    </recommendedName>
</protein>
<dbReference type="RefSeq" id="WP_114126947.1">
    <property type="nucleotide sequence ID" value="NZ_QOUI01000007.1"/>
</dbReference>
<dbReference type="EMBL" id="QOUI01000007">
    <property type="protein sequence ID" value="RCK69091.1"/>
    <property type="molecule type" value="Genomic_DNA"/>
</dbReference>
<reference evidence="2 3" key="1">
    <citation type="submission" date="2018-07" db="EMBL/GenBank/DDBJ databases">
        <title>Desertimonas flava gen. nov. sp. nov.</title>
        <authorList>
            <person name="Liu S."/>
        </authorList>
    </citation>
    <scope>NUCLEOTIDE SEQUENCE [LARGE SCALE GENOMIC DNA]</scope>
    <source>
        <strain evidence="2 3">16Sb5-5</strain>
    </source>
</reference>
<evidence type="ECO:0000313" key="2">
    <source>
        <dbReference type="EMBL" id="RCK69091.1"/>
    </source>
</evidence>
<dbReference type="Proteomes" id="UP000252770">
    <property type="component" value="Unassembled WGS sequence"/>
</dbReference>
<organism evidence="2 3">
    <name type="scientific">Desertihabitans brevis</name>
    <dbReference type="NCBI Taxonomy" id="2268447"/>
    <lineage>
        <taxon>Bacteria</taxon>
        <taxon>Bacillati</taxon>
        <taxon>Actinomycetota</taxon>
        <taxon>Actinomycetes</taxon>
        <taxon>Propionibacteriales</taxon>
        <taxon>Propionibacteriaceae</taxon>
        <taxon>Desertihabitans</taxon>
    </lineage>
</organism>
<evidence type="ECO:0008006" key="4">
    <source>
        <dbReference type="Google" id="ProtNLM"/>
    </source>
</evidence>
<feature type="compositionally biased region" description="Low complexity" evidence="1">
    <location>
        <begin position="298"/>
        <end position="316"/>
    </location>
</feature>
<proteinExistence type="predicted"/>
<name>A0A367YVU3_9ACTN</name>
<gene>
    <name evidence="2" type="ORF">DT076_12120</name>
</gene>
<dbReference type="AlphaFoldDB" id="A0A367YVU3"/>
<dbReference type="PROSITE" id="PS51257">
    <property type="entry name" value="PROKAR_LIPOPROTEIN"/>
    <property type="match status" value="1"/>
</dbReference>